<evidence type="ECO:0000313" key="1">
    <source>
        <dbReference type="EMBL" id="RXH57848.1"/>
    </source>
</evidence>
<organism evidence="1 2">
    <name type="scientific">Granulicella sibirica</name>
    <dbReference type="NCBI Taxonomy" id="2479048"/>
    <lineage>
        <taxon>Bacteria</taxon>
        <taxon>Pseudomonadati</taxon>
        <taxon>Acidobacteriota</taxon>
        <taxon>Terriglobia</taxon>
        <taxon>Terriglobales</taxon>
        <taxon>Acidobacteriaceae</taxon>
        <taxon>Granulicella</taxon>
    </lineage>
</organism>
<reference evidence="1 2" key="1">
    <citation type="submission" date="2018-11" db="EMBL/GenBank/DDBJ databases">
        <authorList>
            <person name="Mardanov A.V."/>
            <person name="Ravin N.V."/>
            <person name="Dedysh S.N."/>
        </authorList>
    </citation>
    <scope>NUCLEOTIDE SEQUENCE [LARGE SCALE GENOMIC DNA]</scope>
    <source>
        <strain evidence="1 2">AF10</strain>
    </source>
</reference>
<accession>A0A4Q0T6V7</accession>
<protein>
    <submittedName>
        <fullName evidence="1">Uncharacterized protein</fullName>
    </submittedName>
</protein>
<dbReference type="EMBL" id="RDSM01000001">
    <property type="protein sequence ID" value="RXH57848.1"/>
    <property type="molecule type" value="Genomic_DNA"/>
</dbReference>
<reference evidence="2" key="2">
    <citation type="submission" date="2019-02" db="EMBL/GenBank/DDBJ databases">
        <title>Granulicella sibirica sp. nov., a psychrotolerant acidobacterium isolated from an organic soil layer in forested tundra, West Siberia.</title>
        <authorList>
            <person name="Oshkin I.Y."/>
            <person name="Kulichevskaya I.S."/>
            <person name="Rijpstra W.I.C."/>
            <person name="Sinninghe Damste J.S."/>
            <person name="Rakitin A.L."/>
            <person name="Ravin N.V."/>
            <person name="Dedysh S.N."/>
        </authorList>
    </citation>
    <scope>NUCLEOTIDE SEQUENCE [LARGE SCALE GENOMIC DNA]</scope>
    <source>
        <strain evidence="2">AF10</strain>
    </source>
</reference>
<name>A0A4Q0T6V7_9BACT</name>
<comment type="caution">
    <text evidence="1">The sequence shown here is derived from an EMBL/GenBank/DDBJ whole genome shotgun (WGS) entry which is preliminary data.</text>
</comment>
<gene>
    <name evidence="1" type="ORF">GRAN_1158</name>
</gene>
<dbReference type="RefSeq" id="WP_128911955.1">
    <property type="nucleotide sequence ID" value="NZ_RDSM01000001.1"/>
</dbReference>
<keyword evidence="2" id="KW-1185">Reference proteome</keyword>
<dbReference type="OrthoDB" id="126371at2"/>
<evidence type="ECO:0000313" key="2">
    <source>
        <dbReference type="Proteomes" id="UP000289437"/>
    </source>
</evidence>
<proteinExistence type="predicted"/>
<dbReference type="Proteomes" id="UP000289437">
    <property type="component" value="Unassembled WGS sequence"/>
</dbReference>
<sequence>MISQGFQDIVIEPIKKQNDTATKYKLYVFGDPASANLWTTPGVYDTPEQAVETFKPKLRSELKQRILRTLLDGRDIAFSLQKAFDLSDI</sequence>
<dbReference type="AlphaFoldDB" id="A0A4Q0T6V7"/>